<sequence length="68" mass="7891">MIQLESLQLYTSFFPPTRSHQSKTGAKPRNPFDEQPPQQPDWLLIFVSILFLLSLLIVWLVDIPGLIR</sequence>
<evidence type="ECO:0000313" key="3">
    <source>
        <dbReference type="EMBL" id="QHV99797.1"/>
    </source>
</evidence>
<dbReference type="EMBL" id="CP045997">
    <property type="protein sequence ID" value="QHV99797.1"/>
    <property type="molecule type" value="Genomic_DNA"/>
</dbReference>
<accession>A0A6P1W6Y2</accession>
<keyword evidence="4" id="KW-1185">Reference proteome</keyword>
<evidence type="ECO:0000256" key="2">
    <source>
        <dbReference type="SAM" id="Phobius"/>
    </source>
</evidence>
<reference evidence="3 4" key="1">
    <citation type="submission" date="2019-11" db="EMBL/GenBank/DDBJ databases">
        <title>Spirosoma endbachense sp. nov., isolated from a natural salt meadow.</title>
        <authorList>
            <person name="Rojas J."/>
            <person name="Ambika Manirajan B."/>
            <person name="Ratering S."/>
            <person name="Suarez C."/>
            <person name="Geissler-Plaum R."/>
            <person name="Schnell S."/>
        </authorList>
    </citation>
    <scope>NUCLEOTIDE SEQUENCE [LARGE SCALE GENOMIC DNA]</scope>
    <source>
        <strain evidence="3 4">I-24</strain>
    </source>
</reference>
<evidence type="ECO:0000313" key="4">
    <source>
        <dbReference type="Proteomes" id="UP000464577"/>
    </source>
</evidence>
<keyword evidence="2" id="KW-0472">Membrane</keyword>
<evidence type="ECO:0000256" key="1">
    <source>
        <dbReference type="SAM" id="MobiDB-lite"/>
    </source>
</evidence>
<protein>
    <submittedName>
        <fullName evidence="3">Uncharacterized protein</fullName>
    </submittedName>
</protein>
<dbReference type="RefSeq" id="WP_162383931.1">
    <property type="nucleotide sequence ID" value="NZ_CP045997.1"/>
</dbReference>
<gene>
    <name evidence="3" type="ORF">GJR95_34420</name>
</gene>
<dbReference type="AlphaFoldDB" id="A0A6P1W6Y2"/>
<organism evidence="3 4">
    <name type="scientific">Spirosoma endbachense</name>
    <dbReference type="NCBI Taxonomy" id="2666025"/>
    <lineage>
        <taxon>Bacteria</taxon>
        <taxon>Pseudomonadati</taxon>
        <taxon>Bacteroidota</taxon>
        <taxon>Cytophagia</taxon>
        <taxon>Cytophagales</taxon>
        <taxon>Cytophagaceae</taxon>
        <taxon>Spirosoma</taxon>
    </lineage>
</organism>
<name>A0A6P1W6Y2_9BACT</name>
<dbReference type="Proteomes" id="UP000464577">
    <property type="component" value="Chromosome"/>
</dbReference>
<proteinExistence type="predicted"/>
<feature type="region of interest" description="Disordered" evidence="1">
    <location>
        <begin position="15"/>
        <end position="35"/>
    </location>
</feature>
<keyword evidence="2" id="KW-0812">Transmembrane</keyword>
<dbReference type="KEGG" id="senf:GJR95_34420"/>
<keyword evidence="2" id="KW-1133">Transmembrane helix</keyword>
<feature type="transmembrane region" description="Helical" evidence="2">
    <location>
        <begin position="42"/>
        <end position="61"/>
    </location>
</feature>